<dbReference type="InterPro" id="IPR049625">
    <property type="entry name" value="Glyco_transf_61_cat"/>
</dbReference>
<dbReference type="PANTHER" id="PTHR20961">
    <property type="entry name" value="GLYCOSYLTRANSFERASE"/>
    <property type="match status" value="1"/>
</dbReference>
<organism evidence="6 7">
    <name type="scientific">Dillenia turbinata</name>
    <dbReference type="NCBI Taxonomy" id="194707"/>
    <lineage>
        <taxon>Eukaryota</taxon>
        <taxon>Viridiplantae</taxon>
        <taxon>Streptophyta</taxon>
        <taxon>Embryophyta</taxon>
        <taxon>Tracheophyta</taxon>
        <taxon>Spermatophyta</taxon>
        <taxon>Magnoliopsida</taxon>
        <taxon>eudicotyledons</taxon>
        <taxon>Gunneridae</taxon>
        <taxon>Pentapetalae</taxon>
        <taxon>Dilleniales</taxon>
        <taxon>Dilleniaceae</taxon>
        <taxon>Dillenia</taxon>
    </lineage>
</organism>
<protein>
    <submittedName>
        <fullName evidence="6">Glycosyltransferase 61</fullName>
    </submittedName>
</protein>
<dbReference type="GO" id="GO:0000139">
    <property type="term" value="C:Golgi membrane"/>
    <property type="evidence" value="ECO:0007669"/>
    <property type="project" value="UniProtKB-SubCell"/>
</dbReference>
<evidence type="ECO:0000256" key="2">
    <source>
        <dbReference type="ARBA" id="ARBA00022676"/>
    </source>
</evidence>
<comment type="caution">
    <text evidence="6">The sequence shown here is derived from an EMBL/GenBank/DDBJ whole genome shotgun (WGS) entry which is preliminary data.</text>
</comment>
<evidence type="ECO:0000256" key="1">
    <source>
        <dbReference type="ARBA" id="ARBA00004323"/>
    </source>
</evidence>
<keyword evidence="4" id="KW-0325">Glycoprotein</keyword>
<name>A0AAN8UPJ9_9MAGN</name>
<dbReference type="Proteomes" id="UP001370490">
    <property type="component" value="Unassembled WGS sequence"/>
</dbReference>
<evidence type="ECO:0000313" key="6">
    <source>
        <dbReference type="EMBL" id="KAK6920843.1"/>
    </source>
</evidence>
<evidence type="ECO:0000313" key="7">
    <source>
        <dbReference type="Proteomes" id="UP001370490"/>
    </source>
</evidence>
<comment type="subcellular location">
    <subcellularLocation>
        <location evidence="1">Golgi apparatus membrane</location>
        <topology evidence="1">Single-pass type II membrane protein</topology>
    </subcellularLocation>
</comment>
<accession>A0AAN8UPJ9</accession>
<evidence type="ECO:0000256" key="3">
    <source>
        <dbReference type="ARBA" id="ARBA00022679"/>
    </source>
</evidence>
<feature type="domain" description="Glycosyltransferase 61 catalytic" evidence="5">
    <location>
        <begin position="21"/>
        <end position="141"/>
    </location>
</feature>
<dbReference type="AlphaFoldDB" id="A0AAN8UPJ9"/>
<dbReference type="EMBL" id="JBAMMX010000020">
    <property type="protein sequence ID" value="KAK6920843.1"/>
    <property type="molecule type" value="Genomic_DNA"/>
</dbReference>
<keyword evidence="7" id="KW-1185">Reference proteome</keyword>
<sequence length="149" mass="16560">MVKEVIDQQRMLDCTKTHTKPAVLFSEGGYAGNFFHSSADDFRKFLRSSFPLERSSGIELRDGGRKGPGLVIISRKRTQRFTNENEIAKMAKDLGCEVVMLEANSNITSFSRIVNSCDVMMGVHGAGLTNMVFLPEKAVFIQMIAIGHE</sequence>
<keyword evidence="3" id="KW-0808">Transferase</keyword>
<dbReference type="GO" id="GO:0016763">
    <property type="term" value="F:pentosyltransferase activity"/>
    <property type="evidence" value="ECO:0007669"/>
    <property type="project" value="UniProtKB-ARBA"/>
</dbReference>
<keyword evidence="2" id="KW-0328">Glycosyltransferase</keyword>
<gene>
    <name evidence="6" type="ORF">RJ641_014521</name>
</gene>
<evidence type="ECO:0000259" key="5">
    <source>
        <dbReference type="Pfam" id="PF04577"/>
    </source>
</evidence>
<proteinExistence type="predicted"/>
<dbReference type="Pfam" id="PF04577">
    <property type="entry name" value="Glyco_transf_61"/>
    <property type="match status" value="1"/>
</dbReference>
<dbReference type="InterPro" id="IPR007657">
    <property type="entry name" value="Glycosyltransferase_61"/>
</dbReference>
<evidence type="ECO:0000256" key="4">
    <source>
        <dbReference type="ARBA" id="ARBA00023180"/>
    </source>
</evidence>
<reference evidence="6 7" key="1">
    <citation type="submission" date="2023-12" db="EMBL/GenBank/DDBJ databases">
        <title>A high-quality genome assembly for Dillenia turbinata (Dilleniales).</title>
        <authorList>
            <person name="Chanderbali A."/>
        </authorList>
    </citation>
    <scope>NUCLEOTIDE SEQUENCE [LARGE SCALE GENOMIC DNA]</scope>
    <source>
        <strain evidence="6">LSX21</strain>
        <tissue evidence="6">Leaf</tissue>
    </source>
</reference>
<dbReference type="PANTHER" id="PTHR20961:SF5">
    <property type="entry name" value="GLYCOSYLTRANSFERASE-RELATED"/>
    <property type="match status" value="1"/>
</dbReference>